<dbReference type="PANTHER" id="PTHR38008:SF2">
    <property type="entry name" value="HEMOLYSIN"/>
    <property type="match status" value="1"/>
</dbReference>
<dbReference type="AlphaFoldDB" id="A0A5C1YTH0"/>
<dbReference type="OrthoDB" id="148878at2"/>
<reference evidence="1 2" key="1">
    <citation type="submission" date="2019-09" db="EMBL/GenBank/DDBJ databases">
        <title>Genome sequencing of strain KACC 21233.</title>
        <authorList>
            <person name="Heo J."/>
            <person name="Kim S.-J."/>
            <person name="Kim J.-S."/>
            <person name="Hong S.-B."/>
            <person name="Kwon S.-W."/>
        </authorList>
    </citation>
    <scope>NUCLEOTIDE SEQUENCE [LARGE SCALE GENOMIC DNA]</scope>
    <source>
        <strain evidence="1 2">KACC 21233</strain>
    </source>
</reference>
<dbReference type="InterPro" id="IPR005590">
    <property type="entry name" value="DUF333"/>
</dbReference>
<evidence type="ECO:0000313" key="1">
    <source>
        <dbReference type="EMBL" id="QEO18357.1"/>
    </source>
</evidence>
<dbReference type="PANTHER" id="PTHR38008">
    <property type="entry name" value="HEMOLYSIN-RELATED"/>
    <property type="match status" value="1"/>
</dbReference>
<dbReference type="Pfam" id="PF03891">
    <property type="entry name" value="DUF333"/>
    <property type="match status" value="1"/>
</dbReference>
<protein>
    <submittedName>
        <fullName evidence="1">DUF333 domain-containing protein</fullName>
    </submittedName>
</protein>
<accession>A0A5C1YTH0</accession>
<dbReference type="RefSeq" id="WP_149280018.1">
    <property type="nucleotide sequence ID" value="NZ_CP043506.1"/>
</dbReference>
<dbReference type="KEGG" id="acek:FLP30_12060"/>
<name>A0A5C1YTH0_9PROT</name>
<dbReference type="EMBL" id="CP043506">
    <property type="protein sequence ID" value="QEO18357.1"/>
    <property type="molecule type" value="Genomic_DNA"/>
</dbReference>
<evidence type="ECO:0000313" key="2">
    <source>
        <dbReference type="Proteomes" id="UP000324536"/>
    </source>
</evidence>
<organism evidence="1 2">
    <name type="scientific">Acetobacter vaccinii</name>
    <dbReference type="NCBI Taxonomy" id="2592655"/>
    <lineage>
        <taxon>Bacteria</taxon>
        <taxon>Pseudomonadati</taxon>
        <taxon>Pseudomonadota</taxon>
        <taxon>Alphaproteobacteria</taxon>
        <taxon>Acetobacterales</taxon>
        <taxon>Acetobacteraceae</taxon>
        <taxon>Acetobacter</taxon>
    </lineage>
</organism>
<proteinExistence type="predicted"/>
<keyword evidence="2" id="KW-1185">Reference proteome</keyword>
<sequence length="91" mass="9742">MGERKVVAGALLAVVLAGGLGGCQQQVDDRSKTVVKPLRIPNPASLYCIKKGGTLSIEHTEKGGVGYCHLPDGSVVDEWTLFRQEHPQKDS</sequence>
<dbReference type="Proteomes" id="UP000324536">
    <property type="component" value="Chromosome"/>
</dbReference>
<gene>
    <name evidence="1" type="ORF">FLP30_12060</name>
</gene>
<dbReference type="PROSITE" id="PS51257">
    <property type="entry name" value="PROKAR_LIPOPROTEIN"/>
    <property type="match status" value="1"/>
</dbReference>